<evidence type="ECO:0000256" key="3">
    <source>
        <dbReference type="ARBA" id="ARBA00022777"/>
    </source>
</evidence>
<gene>
    <name evidence="7" type="primary">thiN</name>
    <name evidence="7" type="ORF">SLU01_03810</name>
</gene>
<dbReference type="NCBIfam" id="TIGR01378">
    <property type="entry name" value="thi_PPkinase"/>
    <property type="match status" value="1"/>
</dbReference>
<keyword evidence="4" id="KW-0067">ATP-binding</keyword>
<dbReference type="CDD" id="cd07995">
    <property type="entry name" value="TPK"/>
    <property type="match status" value="1"/>
</dbReference>
<dbReference type="Gene3D" id="3.40.50.10240">
    <property type="entry name" value="Thiamin pyrophosphokinase, catalytic domain"/>
    <property type="match status" value="1"/>
</dbReference>
<dbReference type="SMART" id="SM00983">
    <property type="entry name" value="TPK_B1_binding"/>
    <property type="match status" value="1"/>
</dbReference>
<comment type="caution">
    <text evidence="7">The sequence shown here is derived from an EMBL/GenBank/DDBJ whole genome shotgun (WGS) entry which is preliminary data.</text>
</comment>
<dbReference type="GO" id="GO:0009229">
    <property type="term" value="P:thiamine diphosphate biosynthetic process"/>
    <property type="evidence" value="ECO:0007669"/>
    <property type="project" value="InterPro"/>
</dbReference>
<organism evidence="7 8">
    <name type="scientific">Sporosarcina luteola</name>
    <dbReference type="NCBI Taxonomy" id="582850"/>
    <lineage>
        <taxon>Bacteria</taxon>
        <taxon>Bacillati</taxon>
        <taxon>Bacillota</taxon>
        <taxon>Bacilli</taxon>
        <taxon>Bacillales</taxon>
        <taxon>Caryophanaceae</taxon>
        <taxon>Sporosarcina</taxon>
    </lineage>
</organism>
<dbReference type="GO" id="GO:0004788">
    <property type="term" value="F:thiamine diphosphokinase activity"/>
    <property type="evidence" value="ECO:0007669"/>
    <property type="project" value="UniProtKB-UniRule"/>
</dbReference>
<reference evidence="7 8" key="1">
    <citation type="submission" date="2019-07" db="EMBL/GenBank/DDBJ databases">
        <title>Whole genome shotgun sequence of Sporosarcina luteola NBRC 105378.</title>
        <authorList>
            <person name="Hosoyama A."/>
            <person name="Uohara A."/>
            <person name="Ohji S."/>
            <person name="Ichikawa N."/>
        </authorList>
    </citation>
    <scope>NUCLEOTIDE SEQUENCE [LARGE SCALE GENOMIC DNA]</scope>
    <source>
        <strain evidence="7 8">NBRC 105378</strain>
    </source>
</reference>
<dbReference type="SUPFAM" id="SSF63999">
    <property type="entry name" value="Thiamin pyrophosphokinase, catalytic domain"/>
    <property type="match status" value="1"/>
</dbReference>
<keyword evidence="8" id="KW-1185">Reference proteome</keyword>
<dbReference type="EMBL" id="BJYL01000004">
    <property type="protein sequence ID" value="GEN82069.1"/>
    <property type="molecule type" value="Genomic_DNA"/>
</dbReference>
<proteinExistence type="predicted"/>
<dbReference type="Proteomes" id="UP000321901">
    <property type="component" value="Unassembled WGS sequence"/>
</dbReference>
<dbReference type="EC" id="2.7.6.2" evidence="5"/>
<sequence length="218" mass="24124">MMRRVVVCAGGPREELPDLSAMQSDQTIFIGVDRGALHLLNEGIVPKEAVGDFDSVSVEEFQLIQSSVEKVDSFQSEKDETDTELAVARAIAYQPEEIILTGVTGGRLDHFESALQLLYRSQLANKDIVLFIKSSNNELSILHPGVHRVKKIVELPYISFFPFGETVVGLTLTGFKYETVNARIEMGMTKFTSNEANAEVCTISFRQGICLMVRSSDS</sequence>
<accession>A0A511Z3Q6</accession>
<evidence type="ECO:0000256" key="5">
    <source>
        <dbReference type="NCBIfam" id="TIGR01378"/>
    </source>
</evidence>
<keyword evidence="2" id="KW-0547">Nucleotide-binding</keyword>
<protein>
    <recommendedName>
        <fullName evidence="5">Thiamine diphosphokinase</fullName>
        <ecNumber evidence="5">2.7.6.2</ecNumber>
    </recommendedName>
</protein>
<dbReference type="PANTHER" id="PTHR41299:SF1">
    <property type="entry name" value="THIAMINE PYROPHOSPHOKINASE"/>
    <property type="match status" value="1"/>
</dbReference>
<feature type="domain" description="Thiamin pyrophosphokinase thiamin-binding" evidence="6">
    <location>
        <begin position="145"/>
        <end position="211"/>
    </location>
</feature>
<dbReference type="GO" id="GO:0005524">
    <property type="term" value="F:ATP binding"/>
    <property type="evidence" value="ECO:0007669"/>
    <property type="project" value="UniProtKB-KW"/>
</dbReference>
<dbReference type="InterPro" id="IPR036759">
    <property type="entry name" value="TPK_catalytic_sf"/>
</dbReference>
<evidence type="ECO:0000313" key="8">
    <source>
        <dbReference type="Proteomes" id="UP000321901"/>
    </source>
</evidence>
<keyword evidence="3 7" id="KW-0418">Kinase</keyword>
<dbReference type="GO" id="GO:0030975">
    <property type="term" value="F:thiamine binding"/>
    <property type="evidence" value="ECO:0007669"/>
    <property type="project" value="InterPro"/>
</dbReference>
<evidence type="ECO:0000256" key="1">
    <source>
        <dbReference type="ARBA" id="ARBA00022679"/>
    </source>
</evidence>
<dbReference type="InterPro" id="IPR053149">
    <property type="entry name" value="TPK"/>
</dbReference>
<dbReference type="Pfam" id="PF04265">
    <property type="entry name" value="TPK_B1_binding"/>
    <property type="match status" value="1"/>
</dbReference>
<name>A0A511Z3Q6_9BACL</name>
<keyword evidence="1" id="KW-0808">Transferase</keyword>
<evidence type="ECO:0000256" key="4">
    <source>
        <dbReference type="ARBA" id="ARBA00022840"/>
    </source>
</evidence>
<dbReference type="GO" id="GO:0016301">
    <property type="term" value="F:kinase activity"/>
    <property type="evidence" value="ECO:0007669"/>
    <property type="project" value="UniProtKB-KW"/>
</dbReference>
<evidence type="ECO:0000259" key="6">
    <source>
        <dbReference type="SMART" id="SM00983"/>
    </source>
</evidence>
<dbReference type="SUPFAM" id="SSF63862">
    <property type="entry name" value="Thiamin pyrophosphokinase, substrate-binding domain"/>
    <property type="match status" value="1"/>
</dbReference>
<dbReference type="InterPro" id="IPR036371">
    <property type="entry name" value="TPK_B1-bd_sf"/>
</dbReference>
<dbReference type="GO" id="GO:0006772">
    <property type="term" value="P:thiamine metabolic process"/>
    <property type="evidence" value="ECO:0007669"/>
    <property type="project" value="UniProtKB-UniRule"/>
</dbReference>
<dbReference type="AlphaFoldDB" id="A0A511Z3Q6"/>
<dbReference type="PANTHER" id="PTHR41299">
    <property type="entry name" value="THIAMINE PYROPHOSPHOKINASE"/>
    <property type="match status" value="1"/>
</dbReference>
<dbReference type="InterPro" id="IPR007371">
    <property type="entry name" value="TPK_catalytic"/>
</dbReference>
<dbReference type="InterPro" id="IPR007373">
    <property type="entry name" value="Thiamin_PyroPKinase_B1-bd"/>
</dbReference>
<dbReference type="InterPro" id="IPR006282">
    <property type="entry name" value="Thi_PPkinase"/>
</dbReference>
<evidence type="ECO:0000313" key="7">
    <source>
        <dbReference type="EMBL" id="GEN82069.1"/>
    </source>
</evidence>
<evidence type="ECO:0000256" key="2">
    <source>
        <dbReference type="ARBA" id="ARBA00022741"/>
    </source>
</evidence>
<dbReference type="Pfam" id="PF04263">
    <property type="entry name" value="TPK_catalytic"/>
    <property type="match status" value="1"/>
</dbReference>